<dbReference type="CDD" id="cd06989">
    <property type="entry name" value="cupin_DRT102"/>
    <property type="match status" value="1"/>
</dbReference>
<dbReference type="InterPro" id="IPR014710">
    <property type="entry name" value="RmlC-like_jellyroll"/>
</dbReference>
<dbReference type="Proteomes" id="UP000501534">
    <property type="component" value="Chromosome"/>
</dbReference>
<dbReference type="Gene3D" id="2.60.120.10">
    <property type="entry name" value="Jelly Rolls"/>
    <property type="match status" value="1"/>
</dbReference>
<gene>
    <name evidence="2" type="ORF">DSM104443_00817</name>
</gene>
<reference evidence="2 3" key="1">
    <citation type="submission" date="2020-04" db="EMBL/GenBank/DDBJ databases">
        <title>Usitatibacter rugosus gen. nov., sp. nov. and Usitatibacter palustris sp. nov., novel members of Usitatibacteraceae fam. nov. within the order Nitrosomonadales isolated from soil.</title>
        <authorList>
            <person name="Huber K.J."/>
            <person name="Neumann-Schaal M."/>
            <person name="Geppert A."/>
            <person name="Luckner M."/>
            <person name="Wanner G."/>
            <person name="Overmann J."/>
        </authorList>
    </citation>
    <scope>NUCLEOTIDE SEQUENCE [LARGE SCALE GENOMIC DNA]</scope>
    <source>
        <strain evidence="2 3">0125_3</strain>
    </source>
</reference>
<proteinExistence type="predicted"/>
<evidence type="ECO:0000313" key="2">
    <source>
        <dbReference type="EMBL" id="QJR09767.1"/>
    </source>
</evidence>
<dbReference type="AlphaFoldDB" id="A0A6M4GVV0"/>
<dbReference type="RefSeq" id="WP_171089748.1">
    <property type="nucleotide sequence ID" value="NZ_CP053069.1"/>
</dbReference>
<evidence type="ECO:0000256" key="1">
    <source>
        <dbReference type="SAM" id="SignalP"/>
    </source>
</evidence>
<accession>A0A6M4GVV0</accession>
<feature type="signal peptide" evidence="1">
    <location>
        <begin position="1"/>
        <end position="23"/>
    </location>
</feature>
<keyword evidence="1" id="KW-0732">Signal</keyword>
<dbReference type="SUPFAM" id="SSF51182">
    <property type="entry name" value="RmlC-like cupins"/>
    <property type="match status" value="1"/>
</dbReference>
<name>A0A6M4GVV0_9PROT</name>
<feature type="chain" id="PRO_5026873242" description="Cupin domain-containing protein" evidence="1">
    <location>
        <begin position="24"/>
        <end position="150"/>
    </location>
</feature>
<evidence type="ECO:0000313" key="3">
    <source>
        <dbReference type="Proteomes" id="UP000501534"/>
    </source>
</evidence>
<keyword evidence="3" id="KW-1185">Reference proteome</keyword>
<dbReference type="EMBL" id="CP053069">
    <property type="protein sequence ID" value="QJR09767.1"/>
    <property type="molecule type" value="Genomic_DNA"/>
</dbReference>
<dbReference type="InterPro" id="IPR011051">
    <property type="entry name" value="RmlC_Cupin_sf"/>
</dbReference>
<dbReference type="KEGG" id="uru:DSM104443_00817"/>
<organism evidence="2 3">
    <name type="scientific">Usitatibacter rugosus</name>
    <dbReference type="NCBI Taxonomy" id="2732067"/>
    <lineage>
        <taxon>Bacteria</taxon>
        <taxon>Pseudomonadati</taxon>
        <taxon>Pseudomonadota</taxon>
        <taxon>Betaproteobacteria</taxon>
        <taxon>Nitrosomonadales</taxon>
        <taxon>Usitatibacteraceae</taxon>
        <taxon>Usitatibacter</taxon>
    </lineage>
</organism>
<sequence length="150" mass="15859">MHAFPIRIALSSVALALAAGATAAEPDPAVLGYKMPADLTWTESSANPGLSSAVLYGDPAKPGPYAVRNRFKPGSFSRPHFHPNDRVIVVLSGTWWIGTGEKFDPESTKAMPPGSVTVHYGGKVHYDGAKTEPCEILIYGIGPATSTRVP</sequence>
<protein>
    <recommendedName>
        <fullName evidence="4">Cupin domain-containing protein</fullName>
    </recommendedName>
</protein>
<evidence type="ECO:0008006" key="4">
    <source>
        <dbReference type="Google" id="ProtNLM"/>
    </source>
</evidence>